<sequence length="272" mass="30779">MESNTFPTPMRRFEVSGILGTIWRSLYQAVHSTADIVRGTEGGILFDCERPGSVEDLADVLRYLPEVPLSVIFYLYSTMGAHAAQWLEALYVAHEVNSSNQRSWLTKPSTPAGSGLYDKELLESTWLVSRRGGQAPRAITRSDGEQYKLIDVPSSAVFPFICSLTEIGKRSLLVQEAYLSSERQENLNLFDSYLEQSLSLAASLLAKRVAKTIADSGTVDISERFFFRQLLQLSDTYFLRQMERQREKREKEGIRDQRRCSFEPAKIMAAIT</sequence>
<evidence type="ECO:0000313" key="1">
    <source>
        <dbReference type="EMBL" id="KAJ1350304.1"/>
    </source>
</evidence>
<accession>A0AAD5QI13</accession>
<dbReference type="EMBL" id="JAHQIW010000832">
    <property type="protein sequence ID" value="KAJ1350304.1"/>
    <property type="molecule type" value="Genomic_DNA"/>
</dbReference>
<keyword evidence="2" id="KW-1185">Reference proteome</keyword>
<dbReference type="Proteomes" id="UP001196413">
    <property type="component" value="Unassembled WGS sequence"/>
</dbReference>
<reference evidence="1" key="1">
    <citation type="submission" date="2021-06" db="EMBL/GenBank/DDBJ databases">
        <title>Parelaphostrongylus tenuis whole genome reference sequence.</title>
        <authorList>
            <person name="Garwood T.J."/>
            <person name="Larsen P.A."/>
            <person name="Fountain-Jones N.M."/>
            <person name="Garbe J.R."/>
            <person name="Macchietto M.G."/>
            <person name="Kania S.A."/>
            <person name="Gerhold R.W."/>
            <person name="Richards J.E."/>
            <person name="Wolf T.M."/>
        </authorList>
    </citation>
    <scope>NUCLEOTIDE SEQUENCE</scope>
    <source>
        <strain evidence="1">MNPRO001-30</strain>
        <tissue evidence="1">Meninges</tissue>
    </source>
</reference>
<gene>
    <name evidence="1" type="ORF">KIN20_006067</name>
</gene>
<proteinExistence type="predicted"/>
<dbReference type="AlphaFoldDB" id="A0AAD5QI13"/>
<evidence type="ECO:0000313" key="2">
    <source>
        <dbReference type="Proteomes" id="UP001196413"/>
    </source>
</evidence>
<comment type="caution">
    <text evidence="1">The sequence shown here is derived from an EMBL/GenBank/DDBJ whole genome shotgun (WGS) entry which is preliminary data.</text>
</comment>
<protein>
    <submittedName>
        <fullName evidence="1">Uncharacterized protein</fullName>
    </submittedName>
</protein>
<organism evidence="1 2">
    <name type="scientific">Parelaphostrongylus tenuis</name>
    <name type="common">Meningeal worm</name>
    <dbReference type="NCBI Taxonomy" id="148309"/>
    <lineage>
        <taxon>Eukaryota</taxon>
        <taxon>Metazoa</taxon>
        <taxon>Ecdysozoa</taxon>
        <taxon>Nematoda</taxon>
        <taxon>Chromadorea</taxon>
        <taxon>Rhabditida</taxon>
        <taxon>Rhabditina</taxon>
        <taxon>Rhabditomorpha</taxon>
        <taxon>Strongyloidea</taxon>
        <taxon>Metastrongylidae</taxon>
        <taxon>Parelaphostrongylus</taxon>
    </lineage>
</organism>
<name>A0AAD5QI13_PARTN</name>